<sequence length="195" mass="22824">MSTKKIVAICILAVFGLLVGLNYFKKQRVDEYSKPDSQSKFEFILNDHSKQQQYIENGFYTYASFDDVELTQYFAHPDFKKIYEYKVGSSPVGQLVIKYIYKDEKNGFPQRVIFYRGRSVEENLPIGKDMFYQAYFRESINQVQFDSLINKITQELAFKYAPKDYNNVSIVLEDKDGNNIKSESVEGKIKNPLKY</sequence>
<dbReference type="AlphaFoldDB" id="A0A427BEI2"/>
<keyword evidence="1" id="KW-0812">Transmembrane</keyword>
<reference evidence="2 3" key="1">
    <citation type="submission" date="2018-10" db="EMBL/GenBank/DDBJ databases">
        <title>Transmission dynamics of multidrug resistant bacteria on intensive care unit surfaces.</title>
        <authorList>
            <person name="D'Souza A.W."/>
            <person name="Potter R.F."/>
            <person name="Wallace M."/>
            <person name="Shupe A."/>
            <person name="Patel S."/>
            <person name="Sun S."/>
            <person name="Gul D."/>
            <person name="Kwon J.H."/>
            <person name="Andleeb S."/>
            <person name="Burnham C.-A.D."/>
            <person name="Dantas G."/>
        </authorList>
    </citation>
    <scope>NUCLEOTIDE SEQUENCE [LARGE SCALE GENOMIC DNA]</scope>
    <source>
        <strain evidence="2 3">WF_348</strain>
    </source>
</reference>
<name>A0A427BEI2_9FLAO</name>
<accession>A0A427BEI2</accession>
<evidence type="ECO:0000256" key="1">
    <source>
        <dbReference type="SAM" id="Phobius"/>
    </source>
</evidence>
<protein>
    <submittedName>
        <fullName evidence="2">Uncharacterized protein</fullName>
    </submittedName>
</protein>
<gene>
    <name evidence="2" type="ORF">EGI89_14785</name>
</gene>
<feature type="transmembrane region" description="Helical" evidence="1">
    <location>
        <begin position="6"/>
        <end position="24"/>
    </location>
</feature>
<proteinExistence type="predicted"/>
<organism evidence="2 3">
    <name type="scientific">Empedobacter falsenii</name>
    <dbReference type="NCBI Taxonomy" id="343874"/>
    <lineage>
        <taxon>Bacteria</taxon>
        <taxon>Pseudomonadati</taxon>
        <taxon>Bacteroidota</taxon>
        <taxon>Flavobacteriia</taxon>
        <taxon>Flavobacteriales</taxon>
        <taxon>Weeksellaceae</taxon>
        <taxon>Empedobacter</taxon>
    </lineage>
</organism>
<keyword evidence="1" id="KW-0472">Membrane</keyword>
<evidence type="ECO:0000313" key="3">
    <source>
        <dbReference type="Proteomes" id="UP000267844"/>
    </source>
</evidence>
<evidence type="ECO:0000313" key="2">
    <source>
        <dbReference type="EMBL" id="RRT87423.1"/>
    </source>
</evidence>
<dbReference type="EMBL" id="RHPO01000056">
    <property type="protein sequence ID" value="RRT87423.1"/>
    <property type="molecule type" value="Genomic_DNA"/>
</dbReference>
<dbReference type="Proteomes" id="UP000267844">
    <property type="component" value="Unassembled WGS sequence"/>
</dbReference>
<keyword evidence="1" id="KW-1133">Transmembrane helix</keyword>
<dbReference type="RefSeq" id="WP_125350764.1">
    <property type="nucleotide sequence ID" value="NZ_RHPN01000058.1"/>
</dbReference>
<comment type="caution">
    <text evidence="2">The sequence shown here is derived from an EMBL/GenBank/DDBJ whole genome shotgun (WGS) entry which is preliminary data.</text>
</comment>